<accession>A0ABQ6VGM5</accession>
<keyword evidence="1" id="KW-0812">Transmembrane</keyword>
<feature type="chain" id="PRO_5046299833" evidence="2">
    <location>
        <begin position="26"/>
        <end position="135"/>
    </location>
</feature>
<organism evidence="3 4">
    <name type="scientific">Corynebacterium zhongnanshanii</name>
    <dbReference type="NCBI Taxonomy" id="2768834"/>
    <lineage>
        <taxon>Bacteria</taxon>
        <taxon>Bacillati</taxon>
        <taxon>Actinomycetota</taxon>
        <taxon>Actinomycetes</taxon>
        <taxon>Mycobacteriales</taxon>
        <taxon>Corynebacteriaceae</taxon>
        <taxon>Corynebacterium</taxon>
    </lineage>
</organism>
<evidence type="ECO:0000256" key="2">
    <source>
        <dbReference type="SAM" id="SignalP"/>
    </source>
</evidence>
<protein>
    <submittedName>
        <fullName evidence="3">DUF2752 domain-containing protein</fullName>
    </submittedName>
</protein>
<proteinExistence type="predicted"/>
<gene>
    <name evidence="3" type="ORF">F8377_05490</name>
</gene>
<comment type="caution">
    <text evidence="3">The sequence shown here is derived from an EMBL/GenBank/DDBJ whole genome shotgun (WGS) entry which is preliminary data.</text>
</comment>
<feature type="transmembrane region" description="Helical" evidence="1">
    <location>
        <begin position="74"/>
        <end position="95"/>
    </location>
</feature>
<reference evidence="3 4" key="1">
    <citation type="submission" date="2019-10" db="EMBL/GenBank/DDBJ databases">
        <title>Corynebacterium sp novel species isolated from the respiratory tract of Marmot.</title>
        <authorList>
            <person name="Zhang G."/>
        </authorList>
    </citation>
    <scope>NUCLEOTIDE SEQUENCE [LARGE SCALE GENOMIC DNA]</scope>
    <source>
        <strain evidence="3 4">336</strain>
    </source>
</reference>
<keyword evidence="1" id="KW-1133">Transmembrane helix</keyword>
<evidence type="ECO:0000313" key="3">
    <source>
        <dbReference type="EMBL" id="KAB3523556.1"/>
    </source>
</evidence>
<dbReference type="RefSeq" id="WP_151844208.1">
    <property type="nucleotide sequence ID" value="NZ_WBZJ01000001.1"/>
</dbReference>
<dbReference type="PROSITE" id="PS51257">
    <property type="entry name" value="PROKAR_LIPOPROTEIN"/>
    <property type="match status" value="1"/>
</dbReference>
<keyword evidence="4" id="KW-1185">Reference proteome</keyword>
<dbReference type="Pfam" id="PF10825">
    <property type="entry name" value="DUF2752"/>
    <property type="match status" value="1"/>
</dbReference>
<evidence type="ECO:0000313" key="4">
    <source>
        <dbReference type="Proteomes" id="UP000436181"/>
    </source>
</evidence>
<dbReference type="InterPro" id="IPR021215">
    <property type="entry name" value="DUF2752"/>
</dbReference>
<dbReference type="Proteomes" id="UP000436181">
    <property type="component" value="Unassembled WGS sequence"/>
</dbReference>
<sequence>MTNVRNKALPLAVGVLSLCACVAIAAADPETPGGVIPTCPTKALFGINCPGCGSMRAVQCLVQGRVADAAHYNALLLVFLPFLVWAWIAWAAKGWGIRLPRWQDIRYAPIAVGSLFALWFIARLLPWEPFLSLRV</sequence>
<feature type="signal peptide" evidence="2">
    <location>
        <begin position="1"/>
        <end position="25"/>
    </location>
</feature>
<dbReference type="EMBL" id="WBZJ01000001">
    <property type="protein sequence ID" value="KAB3523556.1"/>
    <property type="molecule type" value="Genomic_DNA"/>
</dbReference>
<evidence type="ECO:0000256" key="1">
    <source>
        <dbReference type="SAM" id="Phobius"/>
    </source>
</evidence>
<keyword evidence="2" id="KW-0732">Signal</keyword>
<name>A0ABQ6VGM5_9CORY</name>
<feature type="transmembrane region" description="Helical" evidence="1">
    <location>
        <begin position="107"/>
        <end position="125"/>
    </location>
</feature>
<keyword evidence="1" id="KW-0472">Membrane</keyword>